<dbReference type="EMBL" id="CAKKNE010000002">
    <property type="protein sequence ID" value="CAH0367085.1"/>
    <property type="molecule type" value="Genomic_DNA"/>
</dbReference>
<organism evidence="2 3">
    <name type="scientific">Pelagomonas calceolata</name>
    <dbReference type="NCBI Taxonomy" id="35677"/>
    <lineage>
        <taxon>Eukaryota</taxon>
        <taxon>Sar</taxon>
        <taxon>Stramenopiles</taxon>
        <taxon>Ochrophyta</taxon>
        <taxon>Pelagophyceae</taxon>
        <taxon>Pelagomonadales</taxon>
        <taxon>Pelagomonadaceae</taxon>
        <taxon>Pelagomonas</taxon>
    </lineage>
</organism>
<keyword evidence="1" id="KW-0732">Signal</keyword>
<dbReference type="Proteomes" id="UP000789595">
    <property type="component" value="Unassembled WGS sequence"/>
</dbReference>
<reference evidence="2" key="1">
    <citation type="submission" date="2021-11" db="EMBL/GenBank/DDBJ databases">
        <authorList>
            <consortium name="Genoscope - CEA"/>
            <person name="William W."/>
        </authorList>
    </citation>
    <scope>NUCLEOTIDE SEQUENCE</scope>
</reference>
<feature type="signal peptide" evidence="1">
    <location>
        <begin position="1"/>
        <end position="18"/>
    </location>
</feature>
<sequence length="332" mass="37020">MTSCRSVILSALFWTAVAHRRASKRRALQRTHVVGAGKTAPHLVFWHLEKAGGRLATSLINDAMGGRGGFTTIHEWGVYTPTQERRFVVAPMREPCSYYVSEFNWGVSGKGFLRRALLANVSSRERIARWYADGQNSDLAIARAAFRAWVTFINGADGGVRADETCGLLGARLWAAVLDPVAGLRINRRNCNRADVKAIEQGRGCSCPLLDCMRQAQNTTRRACRTRVRGFGSELDVRTRDICWIRTEHLVEDLAMCLAAFREAGGRVNPDFRASMHWKVQATDSAFYSHGQTSQDRLWTCADLVDPHSGAIIYGYEGEIAARFNMTCCTRL</sequence>
<evidence type="ECO:0000313" key="3">
    <source>
        <dbReference type="Proteomes" id="UP000789595"/>
    </source>
</evidence>
<comment type="caution">
    <text evidence="2">The sequence shown here is derived from an EMBL/GenBank/DDBJ whole genome shotgun (WGS) entry which is preliminary data.</text>
</comment>
<dbReference type="AlphaFoldDB" id="A0A8J2S9N2"/>
<dbReference type="OrthoDB" id="10677215at2759"/>
<keyword evidence="3" id="KW-1185">Reference proteome</keyword>
<accession>A0A8J2S9N2</accession>
<evidence type="ECO:0000313" key="2">
    <source>
        <dbReference type="EMBL" id="CAH0367085.1"/>
    </source>
</evidence>
<protein>
    <submittedName>
        <fullName evidence="2">Uncharacterized protein</fullName>
    </submittedName>
</protein>
<evidence type="ECO:0000256" key="1">
    <source>
        <dbReference type="SAM" id="SignalP"/>
    </source>
</evidence>
<gene>
    <name evidence="2" type="ORF">PECAL_2P00900</name>
</gene>
<feature type="chain" id="PRO_5035185409" evidence="1">
    <location>
        <begin position="19"/>
        <end position="332"/>
    </location>
</feature>
<name>A0A8J2S9N2_9STRA</name>
<proteinExistence type="predicted"/>